<dbReference type="RefSeq" id="WP_143913871.1">
    <property type="nucleotide sequence ID" value="NZ_VLNT01000009.1"/>
</dbReference>
<feature type="compositionally biased region" description="Basic and acidic residues" evidence="1">
    <location>
        <begin position="306"/>
        <end position="316"/>
    </location>
</feature>
<dbReference type="SMART" id="SM00943">
    <property type="entry name" value="Prim-Pol"/>
    <property type="match status" value="1"/>
</dbReference>
<dbReference type="InterPro" id="IPR015330">
    <property type="entry name" value="DNA_primase/pol_bifunc_N"/>
</dbReference>
<accession>A0A554S7X4</accession>
<dbReference type="Proteomes" id="UP000316988">
    <property type="component" value="Unassembled WGS sequence"/>
</dbReference>
<dbReference type="OrthoDB" id="3218228at2"/>
<evidence type="ECO:0000313" key="5">
    <source>
        <dbReference type="Proteomes" id="UP000316988"/>
    </source>
</evidence>
<dbReference type="SUPFAM" id="SSF56747">
    <property type="entry name" value="Prim-pol domain"/>
    <property type="match status" value="1"/>
</dbReference>
<dbReference type="CDD" id="cd04859">
    <property type="entry name" value="Prim_Pol"/>
    <property type="match status" value="1"/>
</dbReference>
<comment type="caution">
    <text evidence="4">The sequence shown here is derived from an EMBL/GenBank/DDBJ whole genome shotgun (WGS) entry which is preliminary data.</text>
</comment>
<feature type="region of interest" description="Disordered" evidence="1">
    <location>
        <begin position="284"/>
        <end position="322"/>
    </location>
</feature>
<evidence type="ECO:0000256" key="1">
    <source>
        <dbReference type="SAM" id="MobiDB-lite"/>
    </source>
</evidence>
<name>A0A554S7X4_9ACTN</name>
<feature type="domain" description="DNA primase/polymerase bifunctional N-terminal" evidence="3">
    <location>
        <begin position="30"/>
        <end position="185"/>
    </location>
</feature>
<organism evidence="4 5">
    <name type="scientific">Aeromicrobium piscarium</name>
    <dbReference type="NCBI Taxonomy" id="2590901"/>
    <lineage>
        <taxon>Bacteria</taxon>
        <taxon>Bacillati</taxon>
        <taxon>Actinomycetota</taxon>
        <taxon>Actinomycetes</taxon>
        <taxon>Propionibacteriales</taxon>
        <taxon>Nocardioidaceae</taxon>
        <taxon>Aeromicrobium</taxon>
    </lineage>
</organism>
<dbReference type="SMART" id="SM00942">
    <property type="entry name" value="PriCT_1"/>
    <property type="match status" value="1"/>
</dbReference>
<sequence length="322" mass="34646">MGIQTATSRHGAMAAILSRLVGRVPLPAAAQLLSRAGVPVFPCVPGEKRPLTPKGFHDATTDLQQVKAWWHRYPTANLAVPTGEASGVVVVDVDIHGHVNGYEAFDRAQQAGLFPSWSFLVDTPSGGLHIYYPATQGVVQRSWQAAKCGVDFRGDGGYVLIPPSAVTKEGSTTPYRVRQVYVMAASPVNSDGLRDFLDPRPTPRQRPVHGLRLEADVPRLAAWVASRPEGERNQGLFWAACRLAENRVPAADALDVLVAAAGHAGLGEREITATVRSAYRCAHPRPPSWSASTHTTGPVPRAAGNRLERRPDRSATRELGLS</sequence>
<dbReference type="EMBL" id="VLNT01000009">
    <property type="protein sequence ID" value="TSD62437.1"/>
    <property type="molecule type" value="Genomic_DNA"/>
</dbReference>
<evidence type="ECO:0000259" key="2">
    <source>
        <dbReference type="SMART" id="SM00942"/>
    </source>
</evidence>
<dbReference type="Pfam" id="PF09250">
    <property type="entry name" value="Prim-Pol"/>
    <property type="match status" value="1"/>
</dbReference>
<feature type="domain" description="Primase C-terminal 1" evidence="2">
    <location>
        <begin position="221"/>
        <end position="284"/>
    </location>
</feature>
<proteinExistence type="predicted"/>
<protein>
    <submittedName>
        <fullName evidence="4">DNA primase</fullName>
    </submittedName>
</protein>
<reference evidence="4 5" key="1">
    <citation type="submission" date="2019-07" db="EMBL/GenBank/DDBJ databases">
        <authorList>
            <person name="Zhao L.H."/>
        </authorList>
    </citation>
    <scope>NUCLEOTIDE SEQUENCE [LARGE SCALE GENOMIC DNA]</scope>
    <source>
        <strain evidence="4 5">Co35</strain>
    </source>
</reference>
<keyword evidence="5" id="KW-1185">Reference proteome</keyword>
<gene>
    <name evidence="4" type="ORF">FNM00_12490</name>
</gene>
<evidence type="ECO:0000313" key="4">
    <source>
        <dbReference type="EMBL" id="TSD62437.1"/>
    </source>
</evidence>
<dbReference type="InterPro" id="IPR014820">
    <property type="entry name" value="PriCT_1"/>
</dbReference>
<dbReference type="AlphaFoldDB" id="A0A554S7X4"/>
<evidence type="ECO:0000259" key="3">
    <source>
        <dbReference type="SMART" id="SM00943"/>
    </source>
</evidence>